<keyword evidence="3" id="KW-1185">Reference proteome</keyword>
<dbReference type="Proteomes" id="UP001165121">
    <property type="component" value="Unassembled WGS sequence"/>
</dbReference>
<accession>A0A9W6UA95</accession>
<feature type="compositionally biased region" description="Basic and acidic residues" evidence="1">
    <location>
        <begin position="117"/>
        <end position="127"/>
    </location>
</feature>
<proteinExistence type="predicted"/>
<dbReference type="EMBL" id="BSXT01000522">
    <property type="protein sequence ID" value="GMF29254.1"/>
    <property type="molecule type" value="Genomic_DNA"/>
</dbReference>
<dbReference type="OrthoDB" id="427960at2759"/>
<evidence type="ECO:0000313" key="3">
    <source>
        <dbReference type="Proteomes" id="UP001165121"/>
    </source>
</evidence>
<organism evidence="2 3">
    <name type="scientific">Phytophthora fragariaefolia</name>
    <dbReference type="NCBI Taxonomy" id="1490495"/>
    <lineage>
        <taxon>Eukaryota</taxon>
        <taxon>Sar</taxon>
        <taxon>Stramenopiles</taxon>
        <taxon>Oomycota</taxon>
        <taxon>Peronosporomycetes</taxon>
        <taxon>Peronosporales</taxon>
        <taxon>Peronosporaceae</taxon>
        <taxon>Phytophthora</taxon>
    </lineage>
</organism>
<comment type="caution">
    <text evidence="2">The sequence shown here is derived from an EMBL/GenBank/DDBJ whole genome shotgun (WGS) entry which is preliminary data.</text>
</comment>
<evidence type="ECO:0000256" key="1">
    <source>
        <dbReference type="SAM" id="MobiDB-lite"/>
    </source>
</evidence>
<name>A0A9W6UA95_9STRA</name>
<reference evidence="2" key="1">
    <citation type="submission" date="2023-04" db="EMBL/GenBank/DDBJ databases">
        <title>Phytophthora fragariaefolia NBRC 109709.</title>
        <authorList>
            <person name="Ichikawa N."/>
            <person name="Sato H."/>
            <person name="Tonouchi N."/>
        </authorList>
    </citation>
    <scope>NUCLEOTIDE SEQUENCE</scope>
    <source>
        <strain evidence="2">NBRC 109709</strain>
    </source>
</reference>
<protein>
    <submittedName>
        <fullName evidence="2">Unnamed protein product</fullName>
    </submittedName>
</protein>
<feature type="compositionally biased region" description="Low complexity" evidence="1">
    <location>
        <begin position="58"/>
        <end position="71"/>
    </location>
</feature>
<feature type="compositionally biased region" description="Polar residues" evidence="1">
    <location>
        <begin position="72"/>
        <end position="84"/>
    </location>
</feature>
<evidence type="ECO:0000313" key="2">
    <source>
        <dbReference type="EMBL" id="GMF29254.1"/>
    </source>
</evidence>
<gene>
    <name evidence="2" type="ORF">Pfra01_000623000</name>
</gene>
<sequence>MNAYAQRARDLVSNIVTNPIDEATKVVTFMKSLIDGPVMPYLFLQTQPSGGPKPMDLSSAAAAGSQQRRGSTNVGVETTVTSPVGAQPRAGVTIPGITTGNKKRRRPADAGPPAGDAVERADIGHAV</sequence>
<feature type="region of interest" description="Disordered" evidence="1">
    <location>
        <begin position="45"/>
        <end position="127"/>
    </location>
</feature>
<dbReference type="AlphaFoldDB" id="A0A9W6UA95"/>